<name>D5V0B8_ARCNC</name>
<dbReference type="PANTHER" id="PTHR44523">
    <property type="entry name" value="TETRATRICOPEPTIDE REPEAT PROTEIN 13"/>
    <property type="match status" value="1"/>
</dbReference>
<dbReference type="SUPFAM" id="SSF63825">
    <property type="entry name" value="YWTD domain"/>
    <property type="match status" value="1"/>
</dbReference>
<evidence type="ECO:0000259" key="2">
    <source>
        <dbReference type="Pfam" id="PF16261"/>
    </source>
</evidence>
<organism evidence="3 4">
    <name type="scientific">Arcobacter nitrofigilis (strain ATCC 33309 / DSM 7299 / CCUG 15893 / LMG 7604 / NCTC 12251 / CI)</name>
    <name type="common">Campylobacter nitrofigilis</name>
    <dbReference type="NCBI Taxonomy" id="572480"/>
    <lineage>
        <taxon>Bacteria</taxon>
        <taxon>Pseudomonadati</taxon>
        <taxon>Campylobacterota</taxon>
        <taxon>Epsilonproteobacteria</taxon>
        <taxon>Campylobacterales</taxon>
        <taxon>Arcobacteraceae</taxon>
        <taxon>Arcobacter</taxon>
    </lineage>
</organism>
<dbReference type="eggNOG" id="COG0457">
    <property type="taxonomic scope" value="Bacteria"/>
</dbReference>
<dbReference type="PANTHER" id="PTHR44523:SF1">
    <property type="entry name" value="TETRATRICOPEPTIDE REPEAT PROTEIN 13"/>
    <property type="match status" value="1"/>
</dbReference>
<keyword evidence="1" id="KW-0802">TPR repeat</keyword>
<dbReference type="EMBL" id="CP001999">
    <property type="protein sequence ID" value="ADG93730.1"/>
    <property type="molecule type" value="Genomic_DNA"/>
</dbReference>
<dbReference type="PROSITE" id="PS50005">
    <property type="entry name" value="TPR"/>
    <property type="match status" value="2"/>
</dbReference>
<dbReference type="Pfam" id="PF16261">
    <property type="entry name" value="DUF4915"/>
    <property type="match status" value="1"/>
</dbReference>
<dbReference type="OrthoDB" id="238183at2"/>
<reference evidence="3 4" key="1">
    <citation type="journal article" date="2010" name="Stand. Genomic Sci.">
        <title>Complete genome sequence of Arcobacter nitrofigilis type strain (CI).</title>
        <authorList>
            <person name="Pati A."/>
            <person name="Gronow S."/>
            <person name="Lapidus A."/>
            <person name="Copeland A."/>
            <person name="Glavina Del Rio T."/>
            <person name="Nolan M."/>
            <person name="Lucas S."/>
            <person name="Tice H."/>
            <person name="Cheng J.F."/>
            <person name="Han C."/>
            <person name="Chertkov O."/>
            <person name="Bruce D."/>
            <person name="Tapia R."/>
            <person name="Goodwin L."/>
            <person name="Pitluck S."/>
            <person name="Liolios K."/>
            <person name="Ivanova N."/>
            <person name="Mavromatis K."/>
            <person name="Chen A."/>
            <person name="Palaniappan K."/>
            <person name="Land M."/>
            <person name="Hauser L."/>
            <person name="Chang Y.J."/>
            <person name="Jeffries C.D."/>
            <person name="Detter J.C."/>
            <person name="Rohde M."/>
            <person name="Goker M."/>
            <person name="Bristow J."/>
            <person name="Eisen J.A."/>
            <person name="Markowitz V."/>
            <person name="Hugenholtz P."/>
            <person name="Klenk H.P."/>
            <person name="Kyrpides N.C."/>
        </authorList>
    </citation>
    <scope>NUCLEOTIDE SEQUENCE [LARGE SCALE GENOMIC DNA]</scope>
    <source>
        <strain evidence="4">ATCC 33309 / DSM 7299 / CCUG 15893 / LMG 7604 / NCTC 12251 / CI</strain>
    </source>
</reference>
<evidence type="ECO:0000313" key="4">
    <source>
        <dbReference type="Proteomes" id="UP000000939"/>
    </source>
</evidence>
<accession>D5V0B8</accession>
<proteinExistence type="predicted"/>
<dbReference type="SMART" id="SM00028">
    <property type="entry name" value="TPR"/>
    <property type="match status" value="3"/>
</dbReference>
<dbReference type="Proteomes" id="UP000000939">
    <property type="component" value="Chromosome"/>
</dbReference>
<dbReference type="STRING" id="572480.Arnit_2076"/>
<keyword evidence="4" id="KW-1185">Reference proteome</keyword>
<dbReference type="Pfam" id="PF00515">
    <property type="entry name" value="TPR_1"/>
    <property type="match status" value="1"/>
</dbReference>
<dbReference type="InterPro" id="IPR011990">
    <property type="entry name" value="TPR-like_helical_dom_sf"/>
</dbReference>
<dbReference type="InterPro" id="IPR019734">
    <property type="entry name" value="TPR_rpt"/>
</dbReference>
<protein>
    <submittedName>
        <fullName evidence="3">Tetratricopeptide TPR_2 repeat protein</fullName>
    </submittedName>
</protein>
<evidence type="ECO:0000256" key="1">
    <source>
        <dbReference type="PROSITE-ProRule" id="PRU00339"/>
    </source>
</evidence>
<sequence length="483" mass="55425">MNNNDKQIMQQKIDFTYSQNIVKFFKETNTTILLSTYQTNKIMIIGQENDQFDIRYKEFPRPMGMCKKDGKLFAGLGHGIYQFSNYTGVAQNIEGNFDACYMPQNIHFTGDIDIHEMEYCKDQLYFINTKFSCLCIKEPDNSFKPIWKPDFISLLQPVDKCHLNGFCTRDGEPRYVTMLGLTDEPLGWRANKANGGLLMDIKTNEILIEGLSMPHSPRWHENTLYILESGKGAISHFDFKKKRLTQIAKVPGFTRGLDIVGDFAFIGVSKVRESATFSGLEITKLPKRVSGVWIVNIKTGQIISFVEFTSGLDEVFAITVLPHKKVEMLNFDSEQSKENYMISPEDCEQIKMPETKLEQAAPHFEKGIDLFNENKKEEAIIYFKKALEIQSDYLPATFNMAIALGDLGRYDEAEEILYNVIKNDASILQSYESLGFIYYKKGDFKKAEKNFKKILELDPDNKKAKNSLEILRKEKSNGEYNDS</sequence>
<gene>
    <name evidence="3" type="ordered locus">Arnit_2076</name>
</gene>
<dbReference type="HOGENOM" id="CLU_024442_0_0_7"/>
<feature type="repeat" description="TPR" evidence="1">
    <location>
        <begin position="360"/>
        <end position="393"/>
    </location>
</feature>
<dbReference type="Pfam" id="PF13181">
    <property type="entry name" value="TPR_8"/>
    <property type="match status" value="1"/>
</dbReference>
<dbReference type="SUPFAM" id="SSF48452">
    <property type="entry name" value="TPR-like"/>
    <property type="match status" value="1"/>
</dbReference>
<dbReference type="RefSeq" id="WP_013135875.1">
    <property type="nucleotide sequence ID" value="NC_014166.1"/>
</dbReference>
<dbReference type="Gene3D" id="1.25.40.10">
    <property type="entry name" value="Tetratricopeptide repeat domain"/>
    <property type="match status" value="1"/>
</dbReference>
<evidence type="ECO:0000313" key="3">
    <source>
        <dbReference type="EMBL" id="ADG93730.1"/>
    </source>
</evidence>
<dbReference type="NCBIfam" id="TIGR03032">
    <property type="entry name" value="TIGR03032 family protein"/>
    <property type="match status" value="1"/>
</dbReference>
<dbReference type="PROSITE" id="PS50293">
    <property type="entry name" value="TPR_REGION"/>
    <property type="match status" value="1"/>
</dbReference>
<dbReference type="KEGG" id="ant:Arnit_2076"/>
<dbReference type="InterPro" id="IPR017481">
    <property type="entry name" value="CHP03032"/>
</dbReference>
<dbReference type="AlphaFoldDB" id="D5V0B8"/>
<feature type="repeat" description="TPR" evidence="1">
    <location>
        <begin position="428"/>
        <end position="461"/>
    </location>
</feature>
<feature type="domain" description="Conserved hypothetical protein CHP03032" evidence="2">
    <location>
        <begin position="20"/>
        <end position="327"/>
    </location>
</feature>